<evidence type="ECO:0000259" key="3">
    <source>
        <dbReference type="Pfam" id="PF01734"/>
    </source>
</evidence>
<organism evidence="4 5">
    <name type="scientific">Oerskovia enterophila</name>
    <dbReference type="NCBI Taxonomy" id="43678"/>
    <lineage>
        <taxon>Bacteria</taxon>
        <taxon>Bacillati</taxon>
        <taxon>Actinomycetota</taxon>
        <taxon>Actinomycetes</taxon>
        <taxon>Micrococcales</taxon>
        <taxon>Cellulomonadaceae</taxon>
        <taxon>Oerskovia</taxon>
    </lineage>
</organism>
<comment type="caution">
    <text evidence="4">The sequence shown here is derived from an EMBL/GenBank/DDBJ whole genome shotgun (WGS) entry which is preliminary data.</text>
</comment>
<dbReference type="InterPro" id="IPR016035">
    <property type="entry name" value="Acyl_Trfase/lysoPLipase"/>
</dbReference>
<dbReference type="GO" id="GO:0006629">
    <property type="term" value="P:lipid metabolic process"/>
    <property type="evidence" value="ECO:0007669"/>
    <property type="project" value="UniProtKB-KW"/>
</dbReference>
<gene>
    <name evidence="4" type="ORF">OJAG_04900</name>
</gene>
<dbReference type="PATRIC" id="fig|43678.3.peg.523"/>
<name>A0A161YK48_9CELL</name>
<dbReference type="Gene3D" id="3.40.1090.10">
    <property type="entry name" value="Cytosolic phospholipase A2 catalytic domain"/>
    <property type="match status" value="2"/>
</dbReference>
<dbReference type="Proteomes" id="UP000076447">
    <property type="component" value="Unassembled WGS sequence"/>
</dbReference>
<dbReference type="EMBL" id="LRIE01000041">
    <property type="protein sequence ID" value="KZM36788.1"/>
    <property type="molecule type" value="Genomic_DNA"/>
</dbReference>
<dbReference type="AlphaFoldDB" id="A0A161YK48"/>
<dbReference type="RefSeq" id="WP_068706994.1">
    <property type="nucleotide sequence ID" value="NZ_LRIE01000041.1"/>
</dbReference>
<evidence type="ECO:0000313" key="5">
    <source>
        <dbReference type="Proteomes" id="UP000076447"/>
    </source>
</evidence>
<accession>A0A161YK48</accession>
<feature type="compositionally biased region" description="Low complexity" evidence="2">
    <location>
        <begin position="1"/>
        <end position="19"/>
    </location>
</feature>
<proteinExistence type="predicted"/>
<reference evidence="4 5" key="1">
    <citation type="submission" date="2016-01" db="EMBL/GenBank/DDBJ databases">
        <title>Genome sequence of Oerskovia enterophila VJag, an agar and cellulose degrading bacterium.</title>
        <authorList>
            <person name="Poehlein A."/>
            <person name="Jag V."/>
            <person name="Bengelsdorf F."/>
            <person name="Duerre P."/>
            <person name="Daniel R."/>
        </authorList>
    </citation>
    <scope>NUCLEOTIDE SEQUENCE [LARGE SCALE GENOMIC DNA]</scope>
    <source>
        <strain evidence="4 5">VJag</strain>
    </source>
</reference>
<dbReference type="SUPFAM" id="SSF52151">
    <property type="entry name" value="FabD/lysophospholipase-like"/>
    <property type="match status" value="1"/>
</dbReference>
<evidence type="ECO:0000256" key="2">
    <source>
        <dbReference type="SAM" id="MobiDB-lite"/>
    </source>
</evidence>
<dbReference type="STRING" id="43678.OJAG_04900"/>
<evidence type="ECO:0000313" key="4">
    <source>
        <dbReference type="EMBL" id="KZM36788.1"/>
    </source>
</evidence>
<feature type="domain" description="PNPLA" evidence="3">
    <location>
        <begin position="30"/>
        <end position="231"/>
    </location>
</feature>
<dbReference type="Pfam" id="PF01734">
    <property type="entry name" value="Patatin"/>
    <property type="match status" value="1"/>
</dbReference>
<feature type="region of interest" description="Disordered" evidence="2">
    <location>
        <begin position="1"/>
        <end position="22"/>
    </location>
</feature>
<keyword evidence="1" id="KW-0443">Lipid metabolism</keyword>
<protein>
    <submittedName>
        <fullName evidence="4">Patatin-like phospholipase</fullName>
    </submittedName>
</protein>
<sequence>MNISPDSSPAPDSSNSDQSVPPFPVGERALVLGGGGSTGNAWLIGVLAGLSDAGLDVTAADLTVGTSAGSTAAAQLAGASPTELLAAILAAAPPRPNGAPGGDRGRAANRAVGEHLERMKALIASAGDAADLRRKVGTAALDREAASDGSWRAQWRATVASRLPSQHWPQRKVLLTAVDAESGEPVVFDHLSGVDLADAVAASCSSGLPYRIGDRRYIDGGYRRNENADLAAGYTRVLVLSPFGGRSFTPPAWGLQLTAQVDELRALGSEVETIFPDSASEHLFGANAMDLSLRPLAARAGYAQGMALADALIAFWR</sequence>
<dbReference type="OrthoDB" id="2339873at2"/>
<evidence type="ECO:0000256" key="1">
    <source>
        <dbReference type="ARBA" id="ARBA00023098"/>
    </source>
</evidence>
<dbReference type="InterPro" id="IPR002641">
    <property type="entry name" value="PNPLA_dom"/>
</dbReference>